<feature type="domain" description="Anti-sigma K factor RskA C-terminal" evidence="2">
    <location>
        <begin position="87"/>
        <end position="206"/>
    </location>
</feature>
<accession>A0ABS8YQ32</accession>
<keyword evidence="1" id="KW-1133">Transmembrane helix</keyword>
<dbReference type="PANTHER" id="PTHR37461:SF1">
    <property type="entry name" value="ANTI-SIGMA-K FACTOR RSKA"/>
    <property type="match status" value="1"/>
</dbReference>
<dbReference type="InterPro" id="IPR018764">
    <property type="entry name" value="RskA_C"/>
</dbReference>
<dbReference type="Pfam" id="PF10099">
    <property type="entry name" value="RskA_C"/>
    <property type="match status" value="1"/>
</dbReference>
<dbReference type="RefSeq" id="WP_233675043.1">
    <property type="nucleotide sequence ID" value="NZ_JAJUOS010000001.1"/>
</dbReference>
<feature type="transmembrane region" description="Helical" evidence="1">
    <location>
        <begin position="80"/>
        <end position="101"/>
    </location>
</feature>
<organism evidence="3 4">
    <name type="scientific">Rhodobacter flavimaris</name>
    <dbReference type="NCBI Taxonomy" id="2907145"/>
    <lineage>
        <taxon>Bacteria</taxon>
        <taxon>Pseudomonadati</taxon>
        <taxon>Pseudomonadota</taxon>
        <taxon>Alphaproteobacteria</taxon>
        <taxon>Rhodobacterales</taxon>
        <taxon>Rhodobacter group</taxon>
        <taxon>Rhodobacter</taxon>
    </lineage>
</organism>
<keyword evidence="1" id="KW-0472">Membrane</keyword>
<proteinExistence type="predicted"/>
<dbReference type="EMBL" id="JAJUOS010000001">
    <property type="protein sequence ID" value="MCE5972014.1"/>
    <property type="molecule type" value="Genomic_DNA"/>
</dbReference>
<evidence type="ECO:0000313" key="3">
    <source>
        <dbReference type="EMBL" id="MCE5972014.1"/>
    </source>
</evidence>
<dbReference type="PANTHER" id="PTHR37461">
    <property type="entry name" value="ANTI-SIGMA-K FACTOR RSKA"/>
    <property type="match status" value="1"/>
</dbReference>
<comment type="caution">
    <text evidence="3">The sequence shown here is derived from an EMBL/GenBank/DDBJ whole genome shotgun (WGS) entry which is preliminary data.</text>
</comment>
<protein>
    <submittedName>
        <fullName evidence="3">Anti-sigma factor</fullName>
    </submittedName>
</protein>
<evidence type="ECO:0000256" key="1">
    <source>
        <dbReference type="SAM" id="Phobius"/>
    </source>
</evidence>
<keyword evidence="1" id="KW-0812">Transmembrane</keyword>
<dbReference type="Proteomes" id="UP001521181">
    <property type="component" value="Unassembled WGS sequence"/>
</dbReference>
<evidence type="ECO:0000259" key="2">
    <source>
        <dbReference type="Pfam" id="PF10099"/>
    </source>
</evidence>
<reference evidence="3 4" key="1">
    <citation type="submission" date="2021-12" db="EMBL/GenBank/DDBJ databases">
        <title>Sinirhodobacter sp. WL0062 is a bacterium isolated from seawater.</title>
        <authorList>
            <person name="Wang L."/>
            <person name="He W."/>
            <person name="Zhang D.-F."/>
        </authorList>
    </citation>
    <scope>NUCLEOTIDE SEQUENCE [LARGE SCALE GENOMIC DNA]</scope>
    <source>
        <strain evidence="3 4">WL0062</strain>
    </source>
</reference>
<dbReference type="InterPro" id="IPR051474">
    <property type="entry name" value="Anti-sigma-K/W_factor"/>
</dbReference>
<keyword evidence="4" id="KW-1185">Reference proteome</keyword>
<gene>
    <name evidence="3" type="ORF">LZA78_00730</name>
</gene>
<evidence type="ECO:0000313" key="4">
    <source>
        <dbReference type="Proteomes" id="UP001521181"/>
    </source>
</evidence>
<sequence length="216" mass="22985">MSVTSNDSLLAAEYVLGVLPAPERVIFAERLLHEPELVQEVTAWEAQMSPLVADVLPSPPPARVWRGIERRLFEPAARSYWRWLGPAIAVALSVVALIGWMDRAPQGPLYVAEMTSDEGVRLAALYDADKGEMRVSMAGAPPREGRDFELWLIAGGGAPISLGVMPREGQAAMPIPAELRALVASATMAITDEPLGGSPTGVATGPLVAAAPMVRI</sequence>
<name>A0ABS8YQ32_9RHOB</name>